<comment type="subunit">
    <text evidence="3">May interact with TSPO.</text>
</comment>
<dbReference type="InterPro" id="IPR002913">
    <property type="entry name" value="START_lipid-bd_dom"/>
</dbReference>
<dbReference type="SUPFAM" id="SSF55961">
    <property type="entry name" value="Bet v1-like"/>
    <property type="match status" value="1"/>
</dbReference>
<evidence type="ECO:0000313" key="17">
    <source>
        <dbReference type="EMBL" id="KAK1341856.1"/>
    </source>
</evidence>
<feature type="region of interest" description="Disordered" evidence="15">
    <location>
        <begin position="18"/>
        <end position="60"/>
    </location>
</feature>
<organism evidence="17 18">
    <name type="scientific">Cnephaeus nilssonii</name>
    <name type="common">Northern bat</name>
    <name type="synonym">Eptesicus nilssonii</name>
    <dbReference type="NCBI Taxonomy" id="3371016"/>
    <lineage>
        <taxon>Eukaryota</taxon>
        <taxon>Metazoa</taxon>
        <taxon>Chordata</taxon>
        <taxon>Craniata</taxon>
        <taxon>Vertebrata</taxon>
        <taxon>Euteleostomi</taxon>
        <taxon>Mammalia</taxon>
        <taxon>Eutheria</taxon>
        <taxon>Laurasiatheria</taxon>
        <taxon>Chiroptera</taxon>
        <taxon>Yangochiroptera</taxon>
        <taxon>Vespertilionidae</taxon>
        <taxon>Cnephaeus</taxon>
    </lineage>
</organism>
<evidence type="ECO:0000256" key="4">
    <source>
        <dbReference type="ARBA" id="ARBA00020345"/>
    </source>
</evidence>
<comment type="caution">
    <text evidence="17">The sequence shown here is derived from an EMBL/GenBank/DDBJ whole genome shotgun (WGS) entry which is preliminary data.</text>
</comment>
<dbReference type="GO" id="GO:0032367">
    <property type="term" value="P:intracellular cholesterol transport"/>
    <property type="evidence" value="ECO:0007669"/>
    <property type="project" value="TreeGrafter"/>
</dbReference>
<feature type="compositionally biased region" description="Polar residues" evidence="15">
    <location>
        <begin position="18"/>
        <end position="39"/>
    </location>
</feature>
<dbReference type="GO" id="GO:0050810">
    <property type="term" value="P:regulation of steroid biosynthetic process"/>
    <property type="evidence" value="ECO:0007669"/>
    <property type="project" value="TreeGrafter"/>
</dbReference>
<dbReference type="Proteomes" id="UP001177744">
    <property type="component" value="Unassembled WGS sequence"/>
</dbReference>
<keyword evidence="10 14" id="KW-0755">Steroidogenesis</keyword>
<dbReference type="GO" id="GO:0015485">
    <property type="term" value="F:cholesterol binding"/>
    <property type="evidence" value="ECO:0007669"/>
    <property type="project" value="InterPro"/>
</dbReference>
<comment type="catalytic activity">
    <reaction evidence="12">
        <text>cholesterol(in) = cholesterol(out)</text>
        <dbReference type="Rhea" id="RHEA:39747"/>
        <dbReference type="ChEBI" id="CHEBI:16113"/>
    </reaction>
</comment>
<dbReference type="FunFam" id="3.30.530.20:FF:000015">
    <property type="entry name" value="Steroidogenic acute regulatory protein, mitochondrial"/>
    <property type="match status" value="1"/>
</dbReference>
<protein>
    <recommendedName>
        <fullName evidence="4 14">Steroidogenic acute regulatory protein, mitochondrial</fullName>
        <shortName evidence="14">StAR</shortName>
    </recommendedName>
    <alternativeName>
        <fullName evidence="11 14">START domain-containing protein 1</fullName>
    </alternativeName>
</protein>
<keyword evidence="7 14" id="KW-0445">Lipid transport</keyword>
<dbReference type="SMART" id="SM00234">
    <property type="entry name" value="START"/>
    <property type="match status" value="1"/>
</dbReference>
<dbReference type="GO" id="GO:0120020">
    <property type="term" value="F:cholesterol transfer activity"/>
    <property type="evidence" value="ECO:0007669"/>
    <property type="project" value="InterPro"/>
</dbReference>
<dbReference type="GO" id="GO:0006694">
    <property type="term" value="P:steroid biosynthetic process"/>
    <property type="evidence" value="ECO:0007669"/>
    <property type="project" value="UniProtKB-KW"/>
</dbReference>
<evidence type="ECO:0000256" key="7">
    <source>
        <dbReference type="ARBA" id="ARBA00023055"/>
    </source>
</evidence>
<keyword evidence="18" id="KW-1185">Reference proteome</keyword>
<feature type="domain" description="START" evidence="16">
    <location>
        <begin position="133"/>
        <end position="346"/>
    </location>
</feature>
<dbReference type="InterPro" id="IPR029866">
    <property type="entry name" value="StAR"/>
</dbReference>
<comment type="subcellular location">
    <subcellularLocation>
        <location evidence="1 14">Mitochondrion</location>
    </subcellularLocation>
</comment>
<evidence type="ECO:0000313" key="18">
    <source>
        <dbReference type="Proteomes" id="UP001177744"/>
    </source>
</evidence>
<dbReference type="PROSITE" id="PS50848">
    <property type="entry name" value="START"/>
    <property type="match status" value="1"/>
</dbReference>
<keyword evidence="5 14" id="KW-0813">Transport</keyword>
<dbReference type="InterPro" id="IPR000799">
    <property type="entry name" value="StAR-like"/>
</dbReference>
<feature type="compositionally biased region" description="Polar residues" evidence="15">
    <location>
        <begin position="49"/>
        <end position="60"/>
    </location>
</feature>
<dbReference type="InterPro" id="IPR023393">
    <property type="entry name" value="START-like_dom_sf"/>
</dbReference>
<evidence type="ECO:0000256" key="8">
    <source>
        <dbReference type="ARBA" id="ARBA00023121"/>
    </source>
</evidence>
<evidence type="ECO:0000256" key="3">
    <source>
        <dbReference type="ARBA" id="ARBA00011279"/>
    </source>
</evidence>
<dbReference type="PANTHER" id="PTHR46489:SF1">
    <property type="entry name" value="STEROIDOGENIC ACUTE REGULATORY PROTEIN, MITOCHONDRIAL"/>
    <property type="match status" value="1"/>
</dbReference>
<dbReference type="CDD" id="cd08905">
    <property type="entry name" value="START_STARD1-like"/>
    <property type="match status" value="1"/>
</dbReference>
<evidence type="ECO:0000256" key="14">
    <source>
        <dbReference type="RuleBase" id="RU365007"/>
    </source>
</evidence>
<dbReference type="GO" id="GO:0005739">
    <property type="term" value="C:mitochondrion"/>
    <property type="evidence" value="ECO:0007669"/>
    <property type="project" value="UniProtKB-SubCell"/>
</dbReference>
<dbReference type="PANTHER" id="PTHR46489">
    <property type="entry name" value="STEROIDOGENIC ACUTE REGULATORY PROTEIN, MITOCHONDRIAL"/>
    <property type="match status" value="1"/>
</dbReference>
<dbReference type="AlphaFoldDB" id="A0AA40I398"/>
<evidence type="ECO:0000256" key="10">
    <source>
        <dbReference type="ARBA" id="ARBA00023250"/>
    </source>
</evidence>
<gene>
    <name evidence="17" type="ORF">QTO34_016607</name>
</gene>
<dbReference type="Gene3D" id="3.30.530.20">
    <property type="match status" value="1"/>
</dbReference>
<keyword evidence="8 14" id="KW-0446">Lipid-binding</keyword>
<evidence type="ECO:0000259" key="16">
    <source>
        <dbReference type="PROSITE" id="PS50848"/>
    </source>
</evidence>
<reference evidence="17" key="1">
    <citation type="submission" date="2023-06" db="EMBL/GenBank/DDBJ databases">
        <title>Reference genome for the Northern bat (Eptesicus nilssonii), a most northern bat species.</title>
        <authorList>
            <person name="Laine V.N."/>
            <person name="Pulliainen A.T."/>
            <person name="Lilley T.M."/>
        </authorList>
    </citation>
    <scope>NUCLEOTIDE SEQUENCE</scope>
    <source>
        <strain evidence="17">BLF_Eptnil</strain>
        <tissue evidence="17">Kidney</tissue>
    </source>
</reference>
<accession>A0AA40I398</accession>
<dbReference type="PRINTS" id="PR00978">
    <property type="entry name" value="STARPROTEIN"/>
</dbReference>
<name>A0AA40I398_CNENI</name>
<evidence type="ECO:0000256" key="1">
    <source>
        <dbReference type="ARBA" id="ARBA00004173"/>
    </source>
</evidence>
<comment type="function">
    <text evidence="13 14">Plays a key role in steroid hormone synthesis by enhancing the metabolism of cholesterol into pregnenolone. Mediates the transfer of cholesterol from the outer mitochondrial membrane to the inner mitochondrial membrane where it is cleaved to pregnenolone.</text>
</comment>
<evidence type="ECO:0000256" key="5">
    <source>
        <dbReference type="ARBA" id="ARBA00022448"/>
    </source>
</evidence>
<evidence type="ECO:0000256" key="11">
    <source>
        <dbReference type="ARBA" id="ARBA00032620"/>
    </source>
</evidence>
<sequence length="351" mass="38782">MALLSPAINRSLQRGAFKTQNTGHSHSCGTQRQTLTGSGRTEGAAFESRGNSSRSSYITATSRQETMLQATFKLCAGSSYRHVRNMKGLRHQAVLAIGQELNRRALGGPTPSSWINQVRRRSSLLGSRLEDTLYSDRELAYIHQGEEAMQKALGILSSQEGWKKENQQANGDKVLSKVVPDVGKVFRLEVVVDQPMERLYEELVERMEAMGEWNPNVKEIKVLQKIGKDTVITHELAAESAGNLVGPRDFVSVRCAKRRGSTCVLAGMATQFGQMPEQKGVIRAEHGPTCMVLHPLAGSPSKTKLTWLLSIDLKGWLPKTIINQVLSQTQVDFANHLRKHLESSPAPEARC</sequence>
<evidence type="ECO:0000256" key="12">
    <source>
        <dbReference type="ARBA" id="ARBA00034049"/>
    </source>
</evidence>
<dbReference type="EMBL" id="JAULJE010000006">
    <property type="protein sequence ID" value="KAK1341856.1"/>
    <property type="molecule type" value="Genomic_DNA"/>
</dbReference>
<proteinExistence type="predicted"/>
<dbReference type="Pfam" id="PF01852">
    <property type="entry name" value="START"/>
    <property type="match status" value="1"/>
</dbReference>
<comment type="pathway">
    <text evidence="2 14">Steroid metabolism; cholesterol metabolism.</text>
</comment>
<keyword evidence="6 14" id="KW-0809">Transit peptide</keyword>
<evidence type="ECO:0000256" key="15">
    <source>
        <dbReference type="SAM" id="MobiDB-lite"/>
    </source>
</evidence>
<keyword evidence="9 14" id="KW-0496">Mitochondrion</keyword>
<evidence type="ECO:0000256" key="9">
    <source>
        <dbReference type="ARBA" id="ARBA00023128"/>
    </source>
</evidence>
<evidence type="ECO:0000256" key="13">
    <source>
        <dbReference type="ARBA" id="ARBA00060302"/>
    </source>
</evidence>
<evidence type="ECO:0000256" key="2">
    <source>
        <dbReference type="ARBA" id="ARBA00004731"/>
    </source>
</evidence>
<evidence type="ECO:0000256" key="6">
    <source>
        <dbReference type="ARBA" id="ARBA00022946"/>
    </source>
</evidence>